<evidence type="ECO:0000259" key="2">
    <source>
        <dbReference type="Pfam" id="PF13568"/>
    </source>
</evidence>
<gene>
    <name evidence="3" type="ORF">NCTC11388_02572</name>
</gene>
<keyword evidence="1" id="KW-0732">Signal</keyword>
<dbReference type="EMBL" id="UGYW01000002">
    <property type="protein sequence ID" value="SUJ16291.1"/>
    <property type="molecule type" value="Genomic_DNA"/>
</dbReference>
<dbReference type="InterPro" id="IPR025665">
    <property type="entry name" value="Beta-barrel_OMP_2"/>
</dbReference>
<feature type="chain" id="PRO_5016928936" description="Outer membrane protein beta-barrel domain-containing protein" evidence="1">
    <location>
        <begin position="25"/>
        <end position="231"/>
    </location>
</feature>
<dbReference type="RefSeq" id="WP_115170397.1">
    <property type="nucleotide sequence ID" value="NZ_UGYW01000002.1"/>
</dbReference>
<feature type="signal peptide" evidence="1">
    <location>
        <begin position="1"/>
        <end position="24"/>
    </location>
</feature>
<dbReference type="AlphaFoldDB" id="A0A380CAA8"/>
<evidence type="ECO:0000313" key="4">
    <source>
        <dbReference type="Proteomes" id="UP000254893"/>
    </source>
</evidence>
<evidence type="ECO:0000313" key="3">
    <source>
        <dbReference type="EMBL" id="SUJ16291.1"/>
    </source>
</evidence>
<name>A0A380CAA8_SPHSI</name>
<organism evidence="3 4">
    <name type="scientific">Sphingobacterium spiritivorum</name>
    <name type="common">Flavobacterium spiritivorum</name>
    <dbReference type="NCBI Taxonomy" id="258"/>
    <lineage>
        <taxon>Bacteria</taxon>
        <taxon>Pseudomonadati</taxon>
        <taxon>Bacteroidota</taxon>
        <taxon>Sphingobacteriia</taxon>
        <taxon>Sphingobacteriales</taxon>
        <taxon>Sphingobacteriaceae</taxon>
        <taxon>Sphingobacterium</taxon>
    </lineage>
</organism>
<evidence type="ECO:0000256" key="1">
    <source>
        <dbReference type="SAM" id="SignalP"/>
    </source>
</evidence>
<protein>
    <recommendedName>
        <fullName evidence="2">Outer membrane protein beta-barrel domain-containing protein</fullName>
    </recommendedName>
</protein>
<dbReference type="Pfam" id="PF13568">
    <property type="entry name" value="OMP_b-brl_2"/>
    <property type="match status" value="1"/>
</dbReference>
<feature type="domain" description="Outer membrane protein beta-barrel" evidence="2">
    <location>
        <begin position="24"/>
        <end position="204"/>
    </location>
</feature>
<reference evidence="3 4" key="1">
    <citation type="submission" date="2018-06" db="EMBL/GenBank/DDBJ databases">
        <authorList>
            <consortium name="Pathogen Informatics"/>
            <person name="Doyle S."/>
        </authorList>
    </citation>
    <scope>NUCLEOTIDE SEQUENCE [LARGE SCALE GENOMIC DNA]</scope>
    <source>
        <strain evidence="3 4">NCTC11388</strain>
    </source>
</reference>
<proteinExistence type="predicted"/>
<accession>A0A380CAA8</accession>
<dbReference type="Proteomes" id="UP000254893">
    <property type="component" value="Unassembled WGS sequence"/>
</dbReference>
<sequence length="231" mass="25476">MNIFKFYAAALSLMIISFTNSLQAQIKWGARAGVNFTALNATNEQEIELETEYVTRFSIGISADIPVISDFYVQPSLLYSGKGYKADAGSIGFSKGFNANVSYIELPLHILYKPKVGPGSLILGVGPYLAYGTGGKWKADESVLIGDIMIDNKGDIKFKNDASTNDYGTYIYGKPWDYGTSAIIGYDLFNTYTFQLNAEWGMANLEPKWGSYKPKGERKNKGFGISVGYKF</sequence>